<feature type="region of interest" description="Disordered" evidence="1">
    <location>
        <begin position="53"/>
        <end position="128"/>
    </location>
</feature>
<reference evidence="2" key="1">
    <citation type="submission" date="2023-03" db="EMBL/GenBank/DDBJ databases">
        <title>Massive genome expansion in bonnet fungi (Mycena s.s.) driven by repeated elements and novel gene families across ecological guilds.</title>
        <authorList>
            <consortium name="Lawrence Berkeley National Laboratory"/>
            <person name="Harder C.B."/>
            <person name="Miyauchi S."/>
            <person name="Viragh M."/>
            <person name="Kuo A."/>
            <person name="Thoen E."/>
            <person name="Andreopoulos B."/>
            <person name="Lu D."/>
            <person name="Skrede I."/>
            <person name="Drula E."/>
            <person name="Henrissat B."/>
            <person name="Morin E."/>
            <person name="Kohler A."/>
            <person name="Barry K."/>
            <person name="LaButti K."/>
            <person name="Morin E."/>
            <person name="Salamov A."/>
            <person name="Lipzen A."/>
            <person name="Mereny Z."/>
            <person name="Hegedus B."/>
            <person name="Baldrian P."/>
            <person name="Stursova M."/>
            <person name="Weitz H."/>
            <person name="Taylor A."/>
            <person name="Grigoriev I.V."/>
            <person name="Nagy L.G."/>
            <person name="Martin F."/>
            <person name="Kauserud H."/>
        </authorList>
    </citation>
    <scope>NUCLEOTIDE SEQUENCE</scope>
    <source>
        <strain evidence="2">CBHHK002</strain>
    </source>
</reference>
<gene>
    <name evidence="2" type="ORF">DFH08DRAFT_906941</name>
</gene>
<evidence type="ECO:0000313" key="2">
    <source>
        <dbReference type="EMBL" id="KAJ7301404.1"/>
    </source>
</evidence>
<feature type="compositionally biased region" description="Low complexity" evidence="1">
    <location>
        <begin position="60"/>
        <end position="72"/>
    </location>
</feature>
<dbReference type="EMBL" id="JARIHO010000136">
    <property type="protein sequence ID" value="KAJ7301404.1"/>
    <property type="molecule type" value="Genomic_DNA"/>
</dbReference>
<proteinExistence type="predicted"/>
<sequence length="297" mass="31750">MSAPHPHCLCASASAPSARKRLRVGTPPFPVTTPCPHRTSVPSRIQLTAVPSPRLRRCTRPVSASPPRSLRPSVPPRVHPAAAPSSRGLPRPCRAARSAHPSPCRHALRPVSSTGARQPPVRWHRRPIPHPPTPLRALLLAHLCRSVSIAQLYPPPVPVLLPDSGAVKPPASLARQYARCVPHPSRHCTRCRVASPMRHAPCTSLSVRVAPRHAGLSCAALSLHLSTTPSPRISTVYAPPTAPTAAAARVDRITSALSPPSLLHPLSRCVRIGNSARPSLPYSALRTVLSRIFSCTP</sequence>
<name>A0AAD6YXW1_9AGAR</name>
<dbReference type="AlphaFoldDB" id="A0AAD6YXW1"/>
<evidence type="ECO:0000256" key="1">
    <source>
        <dbReference type="SAM" id="MobiDB-lite"/>
    </source>
</evidence>
<protein>
    <submittedName>
        <fullName evidence="2">Uncharacterized protein</fullName>
    </submittedName>
</protein>
<dbReference type="Proteomes" id="UP001218218">
    <property type="component" value="Unassembled WGS sequence"/>
</dbReference>
<organism evidence="2 3">
    <name type="scientific">Mycena albidolilacea</name>
    <dbReference type="NCBI Taxonomy" id="1033008"/>
    <lineage>
        <taxon>Eukaryota</taxon>
        <taxon>Fungi</taxon>
        <taxon>Dikarya</taxon>
        <taxon>Basidiomycota</taxon>
        <taxon>Agaricomycotina</taxon>
        <taxon>Agaricomycetes</taxon>
        <taxon>Agaricomycetidae</taxon>
        <taxon>Agaricales</taxon>
        <taxon>Marasmiineae</taxon>
        <taxon>Mycenaceae</taxon>
        <taxon>Mycena</taxon>
    </lineage>
</organism>
<comment type="caution">
    <text evidence="2">The sequence shown here is derived from an EMBL/GenBank/DDBJ whole genome shotgun (WGS) entry which is preliminary data.</text>
</comment>
<evidence type="ECO:0000313" key="3">
    <source>
        <dbReference type="Proteomes" id="UP001218218"/>
    </source>
</evidence>
<keyword evidence="3" id="KW-1185">Reference proteome</keyword>
<accession>A0AAD6YXW1</accession>